<feature type="short sequence motif" description="'HIGH' region" evidence="10">
    <location>
        <begin position="111"/>
        <end position="121"/>
    </location>
</feature>
<dbReference type="InterPro" id="IPR050132">
    <property type="entry name" value="Gln/Glu-tRNA_Ligase"/>
</dbReference>
<dbReference type="GO" id="GO:0043604">
    <property type="term" value="P:amide biosynthetic process"/>
    <property type="evidence" value="ECO:0007669"/>
    <property type="project" value="TreeGrafter"/>
</dbReference>
<gene>
    <name evidence="10" type="primary">gltX</name>
    <name evidence="14" type="ORF">ENO04_05795</name>
</gene>
<dbReference type="NCBIfam" id="NF003169">
    <property type="entry name" value="PRK04156.1"/>
    <property type="match status" value="1"/>
</dbReference>
<keyword evidence="5 10" id="KW-0547">Nucleotide-binding</keyword>
<evidence type="ECO:0000256" key="7">
    <source>
        <dbReference type="ARBA" id="ARBA00022917"/>
    </source>
</evidence>
<evidence type="ECO:0000256" key="10">
    <source>
        <dbReference type="HAMAP-Rule" id="MF_02076"/>
    </source>
</evidence>
<keyword evidence="11" id="KW-0175">Coiled coil</keyword>
<evidence type="ECO:0000256" key="11">
    <source>
        <dbReference type="SAM" id="Coils"/>
    </source>
</evidence>
<comment type="caution">
    <text evidence="14">The sequence shown here is derived from an EMBL/GenBank/DDBJ whole genome shotgun (WGS) entry which is preliminary data.</text>
</comment>
<dbReference type="InterPro" id="IPR020056">
    <property type="entry name" value="Rbsml_bL25/Gln-tRNA_synth_N"/>
</dbReference>
<evidence type="ECO:0000256" key="3">
    <source>
        <dbReference type="ARBA" id="ARBA00022490"/>
    </source>
</evidence>
<dbReference type="Pfam" id="PF03950">
    <property type="entry name" value="tRNA-synt_1c_C"/>
    <property type="match status" value="1"/>
</dbReference>
<dbReference type="PRINTS" id="PR00987">
    <property type="entry name" value="TRNASYNTHGLU"/>
</dbReference>
<keyword evidence="4 10" id="KW-0436">Ligase</keyword>
<accession>A0A7C1I2B1</accession>
<keyword evidence="3 10" id="KW-0963">Cytoplasm</keyword>
<dbReference type="Gene3D" id="2.40.240.100">
    <property type="match status" value="1"/>
</dbReference>
<evidence type="ECO:0000256" key="1">
    <source>
        <dbReference type="ARBA" id="ARBA00004496"/>
    </source>
</evidence>
<dbReference type="HAMAP" id="MF_02076">
    <property type="entry name" value="Glu_tRNA_synth_type2"/>
    <property type="match status" value="1"/>
</dbReference>
<dbReference type="InterPro" id="IPR020058">
    <property type="entry name" value="Glu/Gln-tRNA-synth_Ib_cat-dom"/>
</dbReference>
<dbReference type="NCBIfam" id="TIGR00463">
    <property type="entry name" value="gltX_arch"/>
    <property type="match status" value="1"/>
</dbReference>
<dbReference type="EC" id="6.1.1.17" evidence="10"/>
<dbReference type="AlphaFoldDB" id="A0A7C1I2B1"/>
<evidence type="ECO:0000259" key="13">
    <source>
        <dbReference type="Pfam" id="PF03950"/>
    </source>
</evidence>
<keyword evidence="8 10" id="KW-0030">Aminoacyl-tRNA synthetase</keyword>
<dbReference type="GO" id="GO:0005524">
    <property type="term" value="F:ATP binding"/>
    <property type="evidence" value="ECO:0007669"/>
    <property type="project" value="UniProtKB-UniRule"/>
</dbReference>
<feature type="domain" description="Glutamyl/glutaminyl-tRNA synthetase class Ib anti-codon binding" evidence="13">
    <location>
        <begin position="424"/>
        <end position="496"/>
    </location>
</feature>
<comment type="similarity">
    <text evidence="2 10">Belongs to the class-I aminoacyl-tRNA synthetase family. Glutamate--tRNA ligase type 2 subfamily.</text>
</comment>
<dbReference type="GO" id="GO:0004818">
    <property type="term" value="F:glutamate-tRNA ligase activity"/>
    <property type="evidence" value="ECO:0007669"/>
    <property type="project" value="UniProtKB-UniRule"/>
</dbReference>
<dbReference type="GO" id="GO:0006424">
    <property type="term" value="P:glutamyl-tRNA aminoacylation"/>
    <property type="evidence" value="ECO:0007669"/>
    <property type="project" value="UniProtKB-UniRule"/>
</dbReference>
<evidence type="ECO:0000313" key="14">
    <source>
        <dbReference type="EMBL" id="HDS11104.1"/>
    </source>
</evidence>
<dbReference type="InterPro" id="IPR020059">
    <property type="entry name" value="Glu/Gln-tRNA-synth_Ib_codon-bd"/>
</dbReference>
<dbReference type="Gene3D" id="2.40.240.10">
    <property type="entry name" value="Ribosomal Protein L25, Chain P"/>
    <property type="match status" value="1"/>
</dbReference>
<keyword evidence="6 10" id="KW-0067">ATP-binding</keyword>
<evidence type="ECO:0000259" key="12">
    <source>
        <dbReference type="Pfam" id="PF00749"/>
    </source>
</evidence>
<dbReference type="InterPro" id="IPR004526">
    <property type="entry name" value="Glu-tRNA-synth_arc/euk"/>
</dbReference>
<feature type="coiled-coil region" evidence="11">
    <location>
        <begin position="64"/>
        <end position="91"/>
    </location>
</feature>
<evidence type="ECO:0000256" key="6">
    <source>
        <dbReference type="ARBA" id="ARBA00022840"/>
    </source>
</evidence>
<dbReference type="InterPro" id="IPR014729">
    <property type="entry name" value="Rossmann-like_a/b/a_fold"/>
</dbReference>
<dbReference type="EMBL" id="DSDY01000172">
    <property type="protein sequence ID" value="HDS11104.1"/>
    <property type="molecule type" value="Genomic_DNA"/>
</dbReference>
<evidence type="ECO:0000256" key="2">
    <source>
        <dbReference type="ARBA" id="ARBA00008927"/>
    </source>
</evidence>
<dbReference type="InterPro" id="IPR000924">
    <property type="entry name" value="Glu/Gln-tRNA-synth"/>
</dbReference>
<dbReference type="InterPro" id="IPR011035">
    <property type="entry name" value="Ribosomal_bL25/Gln-tRNA_synth"/>
</dbReference>
<evidence type="ECO:0000256" key="5">
    <source>
        <dbReference type="ARBA" id="ARBA00022741"/>
    </source>
</evidence>
<evidence type="ECO:0000256" key="8">
    <source>
        <dbReference type="ARBA" id="ARBA00023146"/>
    </source>
</evidence>
<dbReference type="PANTHER" id="PTHR43097">
    <property type="entry name" value="GLUTAMINE-TRNA LIGASE"/>
    <property type="match status" value="1"/>
</dbReference>
<dbReference type="GO" id="GO:0005829">
    <property type="term" value="C:cytosol"/>
    <property type="evidence" value="ECO:0007669"/>
    <property type="project" value="TreeGrafter"/>
</dbReference>
<keyword evidence="7 10" id="KW-0648">Protein biosynthesis</keyword>
<sequence length="585" mass="67129">MGENIEEKVYEIALKHAVLNAYKHEGKADLKAVVGKVIAELPSIRNSLKTLMSIIQKAVEDANKMSAQEQRAFLEEKYPELLSEERRKEEEKTLPPLPNAVEGKVVTRFAPNPDFVIHIGNSRVAILSHEYARMYKGKMILRFEDTDPRTKKPMIEAYNLIKEDLRWLGIKWDEEYIQSLRMPIYYEVAKKLIELGGAYVDTVNIKGAKTDEDEEEQTKVFIPPPTREADPSVNLELFEKMINGDFGEGEAVLRVKTRLDLPDKSLVDWIAFRIIDTDVHPHPITGSRYVAWPTYNFAVAVDDHLLGITHIIRGKEHLSNTYKQKYIYDYFGWTMPETIHVGRLKLEGFIMSKSVIKKILMDKPFHYQGPEDPRFGTIAALRKRGIRPEAIRRIMINVGIKSTDASISYANLAAENRKIIEPISPRVSFVWSPVRLKIKNLPSCIKATLPFHPDNPALGSRSYELCENDEIAITMDDYKLFNEKIIRLMETANFLLSKDYLEFHSHGLEKAKELGAPIIHWVKTAESEEAVLYKPEGDELILVKGLLEKKFIDKIGKHDTFQFLRYGFAKLESISPVATFIYIHE</sequence>
<comment type="function">
    <text evidence="10">Catalyzes the attachment of glutamate to tRNA(Glu) in a two-step reaction: glutamate is first activated by ATP to form Glu-AMP and then transferred to the acceptor end of tRNA(Glu).</text>
</comment>
<protein>
    <recommendedName>
        <fullName evidence="10">Glutamate--tRNA ligase</fullName>
        <ecNumber evidence="10">6.1.1.17</ecNumber>
    </recommendedName>
    <alternativeName>
        <fullName evidence="10">Glutamyl-tRNA synthetase</fullName>
        <shortName evidence="10">GluRS</shortName>
    </alternativeName>
</protein>
<dbReference type="PANTHER" id="PTHR43097:SF5">
    <property type="entry name" value="GLUTAMATE--TRNA LIGASE"/>
    <property type="match status" value="1"/>
</dbReference>
<organism evidence="14">
    <name type="scientific">Fervidicoccus fontis</name>
    <dbReference type="NCBI Taxonomy" id="683846"/>
    <lineage>
        <taxon>Archaea</taxon>
        <taxon>Thermoproteota</taxon>
        <taxon>Thermoprotei</taxon>
        <taxon>Fervidicoccales</taxon>
        <taxon>Fervidicoccaceae</taxon>
        <taxon>Fervidicoccus</taxon>
    </lineage>
</organism>
<reference evidence="14" key="1">
    <citation type="journal article" date="2020" name="mSystems">
        <title>Genome- and Community-Level Interaction Insights into Carbon Utilization and Element Cycling Functions of Hydrothermarchaeota in Hydrothermal Sediment.</title>
        <authorList>
            <person name="Zhou Z."/>
            <person name="Liu Y."/>
            <person name="Xu W."/>
            <person name="Pan J."/>
            <person name="Luo Z.H."/>
            <person name="Li M."/>
        </authorList>
    </citation>
    <scope>NUCLEOTIDE SEQUENCE [LARGE SCALE GENOMIC DNA]</scope>
    <source>
        <strain evidence="14">SpSt-123</strain>
    </source>
</reference>
<name>A0A7C1I2B1_9CREN</name>
<dbReference type="Gene3D" id="3.40.50.620">
    <property type="entry name" value="HUPs"/>
    <property type="match status" value="1"/>
</dbReference>
<feature type="domain" description="Glutamyl/glutaminyl-tRNA synthetase class Ib catalytic" evidence="12">
    <location>
        <begin position="104"/>
        <end position="420"/>
    </location>
</feature>
<proteinExistence type="inferred from homology"/>
<dbReference type="CDD" id="cd09287">
    <property type="entry name" value="GluRS_non_core"/>
    <property type="match status" value="1"/>
</dbReference>
<evidence type="ECO:0000256" key="4">
    <source>
        <dbReference type="ARBA" id="ARBA00022598"/>
    </source>
</evidence>
<comment type="catalytic activity">
    <reaction evidence="9 10">
        <text>tRNA(Glu) + L-glutamate + ATP = L-glutamyl-tRNA(Glu) + AMP + diphosphate</text>
        <dbReference type="Rhea" id="RHEA:23540"/>
        <dbReference type="Rhea" id="RHEA-COMP:9663"/>
        <dbReference type="Rhea" id="RHEA-COMP:9680"/>
        <dbReference type="ChEBI" id="CHEBI:29985"/>
        <dbReference type="ChEBI" id="CHEBI:30616"/>
        <dbReference type="ChEBI" id="CHEBI:33019"/>
        <dbReference type="ChEBI" id="CHEBI:78442"/>
        <dbReference type="ChEBI" id="CHEBI:78520"/>
        <dbReference type="ChEBI" id="CHEBI:456215"/>
        <dbReference type="EC" id="6.1.1.17"/>
    </reaction>
</comment>
<dbReference type="Pfam" id="PF00749">
    <property type="entry name" value="tRNA-synt_1c"/>
    <property type="match status" value="1"/>
</dbReference>
<dbReference type="SUPFAM" id="SSF52374">
    <property type="entry name" value="Nucleotidylyl transferase"/>
    <property type="match status" value="1"/>
</dbReference>
<comment type="subcellular location">
    <subcellularLocation>
        <location evidence="1 10">Cytoplasm</location>
    </subcellularLocation>
</comment>
<dbReference type="SUPFAM" id="SSF50715">
    <property type="entry name" value="Ribosomal protein L25-like"/>
    <property type="match status" value="1"/>
</dbReference>
<evidence type="ECO:0000256" key="9">
    <source>
        <dbReference type="ARBA" id="ARBA00048351"/>
    </source>
</evidence>